<dbReference type="GO" id="GO:0008168">
    <property type="term" value="F:methyltransferase activity"/>
    <property type="evidence" value="ECO:0007669"/>
    <property type="project" value="UniProtKB-KW"/>
</dbReference>
<keyword evidence="1" id="KW-0808">Transferase</keyword>
<dbReference type="InterPro" id="IPR029063">
    <property type="entry name" value="SAM-dependent_MTases_sf"/>
</dbReference>
<gene>
    <name evidence="1" type="ORF">SAMN02745190_01575</name>
</gene>
<dbReference type="Proteomes" id="UP000184404">
    <property type="component" value="Unassembled WGS sequence"/>
</dbReference>
<dbReference type="OrthoDB" id="9816564at2"/>
<dbReference type="Pfam" id="PF13489">
    <property type="entry name" value="Methyltransf_23"/>
    <property type="match status" value="1"/>
</dbReference>
<keyword evidence="1" id="KW-0489">Methyltransferase</keyword>
<dbReference type="AlphaFoldDB" id="A0A1M4XQV2"/>
<accession>A0A1M4XQV2</accession>
<dbReference type="STRING" id="1123243.SAMN02745190_01575"/>
<dbReference type="Gene3D" id="3.40.50.150">
    <property type="entry name" value="Vaccinia Virus protein VP39"/>
    <property type="match status" value="1"/>
</dbReference>
<organism evidence="1 2">
    <name type="scientific">Schwartzia succinivorans DSM 10502</name>
    <dbReference type="NCBI Taxonomy" id="1123243"/>
    <lineage>
        <taxon>Bacteria</taxon>
        <taxon>Bacillati</taxon>
        <taxon>Bacillota</taxon>
        <taxon>Negativicutes</taxon>
        <taxon>Selenomonadales</taxon>
        <taxon>Selenomonadaceae</taxon>
        <taxon>Schwartzia</taxon>
    </lineage>
</organism>
<proteinExistence type="predicted"/>
<evidence type="ECO:0000313" key="1">
    <source>
        <dbReference type="EMBL" id="SHE95947.1"/>
    </source>
</evidence>
<dbReference type="GO" id="GO:0032259">
    <property type="term" value="P:methylation"/>
    <property type="evidence" value="ECO:0007669"/>
    <property type="project" value="UniProtKB-KW"/>
</dbReference>
<dbReference type="EMBL" id="FQUG01000005">
    <property type="protein sequence ID" value="SHE95947.1"/>
    <property type="molecule type" value="Genomic_DNA"/>
</dbReference>
<keyword evidence="2" id="KW-1185">Reference proteome</keyword>
<dbReference type="SUPFAM" id="SSF53335">
    <property type="entry name" value="S-adenosyl-L-methionine-dependent methyltransferases"/>
    <property type="match status" value="1"/>
</dbReference>
<protein>
    <submittedName>
        <fullName evidence="1">Methyltransferase domain-containing protein</fullName>
    </submittedName>
</protein>
<evidence type="ECO:0000313" key="2">
    <source>
        <dbReference type="Proteomes" id="UP000184404"/>
    </source>
</evidence>
<dbReference type="RefSeq" id="WP_072935663.1">
    <property type="nucleotide sequence ID" value="NZ_FQUG01000005.1"/>
</dbReference>
<sequence>MVICKICGNKMSEYGHAEILNKYDITYYMCEQCGFIQTEDPYWLGEAYSSAIADSDIGLLSRNIMLSKNISGIINGVFNDAKTFLDYGGGYGIFTRIMRDNGFDFEWYDKYCKNIFAVGHERKRMHYDVVTAFEFMEHLPNPREVLGELFACADNIICSTELIPLNKPDLNNWWYFCLDHGQHVSFYTEKAMIYLAQMYGKYYARCGSTHVFSRSHISGYKLSLCCRFPRLVNKLRRRASLLPVDYEALTGKKI</sequence>
<reference evidence="1 2" key="1">
    <citation type="submission" date="2016-11" db="EMBL/GenBank/DDBJ databases">
        <authorList>
            <person name="Jaros S."/>
            <person name="Januszkiewicz K."/>
            <person name="Wedrychowicz H."/>
        </authorList>
    </citation>
    <scope>NUCLEOTIDE SEQUENCE [LARGE SCALE GENOMIC DNA]</scope>
    <source>
        <strain evidence="1 2">DSM 10502</strain>
    </source>
</reference>
<name>A0A1M4XQV2_9FIRM</name>